<dbReference type="InterPro" id="IPR053781">
    <property type="entry name" value="F-box_AtFBL13-like"/>
</dbReference>
<dbReference type="InterPro" id="IPR036047">
    <property type="entry name" value="F-box-like_dom_sf"/>
</dbReference>
<dbReference type="Proteomes" id="UP000827721">
    <property type="component" value="Unassembled WGS sequence"/>
</dbReference>
<protein>
    <recommendedName>
        <fullName evidence="1">F-box domain-containing protein</fullName>
    </recommendedName>
</protein>
<evidence type="ECO:0000313" key="3">
    <source>
        <dbReference type="Proteomes" id="UP000827721"/>
    </source>
</evidence>
<name>A0ABQ8HLL7_9ROSI</name>
<evidence type="ECO:0000259" key="1">
    <source>
        <dbReference type="PROSITE" id="PS50181"/>
    </source>
</evidence>
<dbReference type="Gene3D" id="1.20.1280.50">
    <property type="match status" value="1"/>
</dbReference>
<dbReference type="SUPFAM" id="SSF81383">
    <property type="entry name" value="F-box domain"/>
    <property type="match status" value="1"/>
</dbReference>
<dbReference type="PROSITE" id="PS50181">
    <property type="entry name" value="FBOX"/>
    <property type="match status" value="1"/>
</dbReference>
<dbReference type="InterPro" id="IPR001810">
    <property type="entry name" value="F-box_dom"/>
</dbReference>
<evidence type="ECO:0000313" key="2">
    <source>
        <dbReference type="EMBL" id="KAH7565255.1"/>
    </source>
</evidence>
<sequence length="315" mass="36895">MGDTIHPRDRISKLPDFIVHHIMSYLSVKKVAQTGILSKRWNYLWTSFPILDFDQTYVRGLDMTCTLPLEFTGWQKERFNKFLVFVDASLLRFCKLKFSVQKFRLSIGPLDVKGSSFLLDKWIGLVVDNEVKELDIHLISEKTLFYFPRTIELDDMYTLPQKLFSAKSMTTLDVCGCKLEQSSGSAGLHFLKNVKLDNLTMRPANYTAFLDGLFYICYPRYLSIEAYGGNFKLFIKWLYRKLRNRDAKCCNSHAIMCWRHYLKDVEIECFEPFCSEEELVDIDNVNKELSDLPLGNLYFRLDWCCFSEPVDEVKD</sequence>
<accession>A0ABQ8HLL7</accession>
<comment type="caution">
    <text evidence="2">The sequence shown here is derived from an EMBL/GenBank/DDBJ whole genome shotgun (WGS) entry which is preliminary data.</text>
</comment>
<dbReference type="CDD" id="cd22160">
    <property type="entry name" value="F-box_AtFBL13-like"/>
    <property type="match status" value="1"/>
</dbReference>
<dbReference type="Pfam" id="PF00646">
    <property type="entry name" value="F-box"/>
    <property type="match status" value="1"/>
</dbReference>
<keyword evidence="3" id="KW-1185">Reference proteome</keyword>
<feature type="domain" description="F-box" evidence="1">
    <location>
        <begin position="8"/>
        <end position="60"/>
    </location>
</feature>
<dbReference type="PANTHER" id="PTHR31639:SF195">
    <property type="entry name" value="F-BOX DOMAIN-CONTAINING PROTEIN"/>
    <property type="match status" value="1"/>
</dbReference>
<gene>
    <name evidence="2" type="ORF">JRO89_XS09G0174800</name>
</gene>
<dbReference type="PANTHER" id="PTHR31639">
    <property type="entry name" value="F-BOX PROTEIN-LIKE"/>
    <property type="match status" value="1"/>
</dbReference>
<organism evidence="2 3">
    <name type="scientific">Xanthoceras sorbifolium</name>
    <dbReference type="NCBI Taxonomy" id="99658"/>
    <lineage>
        <taxon>Eukaryota</taxon>
        <taxon>Viridiplantae</taxon>
        <taxon>Streptophyta</taxon>
        <taxon>Embryophyta</taxon>
        <taxon>Tracheophyta</taxon>
        <taxon>Spermatophyta</taxon>
        <taxon>Magnoliopsida</taxon>
        <taxon>eudicotyledons</taxon>
        <taxon>Gunneridae</taxon>
        <taxon>Pentapetalae</taxon>
        <taxon>rosids</taxon>
        <taxon>malvids</taxon>
        <taxon>Sapindales</taxon>
        <taxon>Sapindaceae</taxon>
        <taxon>Xanthoceroideae</taxon>
        <taxon>Xanthoceras</taxon>
    </lineage>
</organism>
<proteinExistence type="predicted"/>
<reference evidence="2 3" key="1">
    <citation type="submission" date="2021-02" db="EMBL/GenBank/DDBJ databases">
        <title>Plant Genome Project.</title>
        <authorList>
            <person name="Zhang R.-G."/>
        </authorList>
    </citation>
    <scope>NUCLEOTIDE SEQUENCE [LARGE SCALE GENOMIC DNA]</scope>
    <source>
        <tissue evidence="2">Leaves</tissue>
    </source>
</reference>
<dbReference type="EMBL" id="JAFEMO010000009">
    <property type="protein sequence ID" value="KAH7565255.1"/>
    <property type="molecule type" value="Genomic_DNA"/>
</dbReference>